<evidence type="ECO:0000313" key="4">
    <source>
        <dbReference type="Proteomes" id="UP001058872"/>
    </source>
</evidence>
<dbReference type="SUPFAM" id="SSF54534">
    <property type="entry name" value="FKBP-like"/>
    <property type="match status" value="1"/>
</dbReference>
<dbReference type="Proteomes" id="UP001058872">
    <property type="component" value="Chromosome"/>
</dbReference>
<dbReference type="Gene3D" id="3.10.50.30">
    <property type="entry name" value="Transcription elongation factor, GreA/GreB, C-terminal domain"/>
    <property type="match status" value="1"/>
</dbReference>
<proteinExistence type="predicted"/>
<gene>
    <name evidence="3" type="ORF">DCM83_02875</name>
</gene>
<dbReference type="InterPro" id="IPR001437">
    <property type="entry name" value="Tscrpt_elong_fac_GreA/B_C"/>
</dbReference>
<dbReference type="GO" id="GO:0003677">
    <property type="term" value="F:DNA binding"/>
    <property type="evidence" value="ECO:0007669"/>
    <property type="project" value="InterPro"/>
</dbReference>
<dbReference type="InterPro" id="IPR023459">
    <property type="entry name" value="Tscrpt_elong_fac_GreA/B_fam"/>
</dbReference>
<dbReference type="GO" id="GO:0006354">
    <property type="term" value="P:DNA-templated transcription elongation"/>
    <property type="evidence" value="ECO:0007669"/>
    <property type="project" value="TreeGrafter"/>
</dbReference>
<dbReference type="EMBL" id="CP028989">
    <property type="protein sequence ID" value="UUO64268.1"/>
    <property type="molecule type" value="Genomic_DNA"/>
</dbReference>
<dbReference type="PANTHER" id="PTHR30437:SF5">
    <property type="entry name" value="REGULATOR OF NUCLEOSIDE DIPHOSPHATE KINASE"/>
    <property type="match status" value="1"/>
</dbReference>
<evidence type="ECO:0000313" key="3">
    <source>
        <dbReference type="EMBL" id="UUO64268.1"/>
    </source>
</evidence>
<sequence>MHNFEAEIRRDQPALPPIRIAEDDSRRLSSLANSTMDLFPNVAQFLARELDRATVAGENDLRGVVRMGSKVTYRDDKGASREIVLVYPHEANIALSRISILTPVGAALIGLSVGQRIAFETPDKRIRGLTVLAVSESEMIDRPDRA</sequence>
<dbReference type="AlphaFoldDB" id="A0AAE9N954"/>
<feature type="domain" description="Regulator of nucleoside diphosphate kinase N-terminal" evidence="2">
    <location>
        <begin position="16"/>
        <end position="55"/>
    </location>
</feature>
<dbReference type="RefSeq" id="WP_257178490.1">
    <property type="nucleotide sequence ID" value="NZ_CP028989.1"/>
</dbReference>
<dbReference type="InterPro" id="IPR029462">
    <property type="entry name" value="Rnk_N"/>
</dbReference>
<organism evidence="3 4">
    <name type="scientific">Bradyrhizobium betae</name>
    <dbReference type="NCBI Taxonomy" id="244734"/>
    <lineage>
        <taxon>Bacteria</taxon>
        <taxon>Pseudomonadati</taxon>
        <taxon>Pseudomonadota</taxon>
        <taxon>Alphaproteobacteria</taxon>
        <taxon>Hyphomicrobiales</taxon>
        <taxon>Nitrobacteraceae</taxon>
        <taxon>Bradyrhizobium</taxon>
    </lineage>
</organism>
<dbReference type="GO" id="GO:0016301">
    <property type="term" value="F:kinase activity"/>
    <property type="evidence" value="ECO:0007669"/>
    <property type="project" value="UniProtKB-KW"/>
</dbReference>
<protein>
    <submittedName>
        <fullName evidence="3">Nucleoside diphosphate kinase regulator</fullName>
    </submittedName>
</protein>
<keyword evidence="3" id="KW-0418">Kinase</keyword>
<accession>A0AAE9N954</accession>
<name>A0AAE9N954_9BRAD</name>
<dbReference type="Pfam" id="PF01272">
    <property type="entry name" value="GreA_GreB"/>
    <property type="match status" value="1"/>
</dbReference>
<reference evidence="3" key="1">
    <citation type="submission" date="2018-04" db="EMBL/GenBank/DDBJ databases">
        <title>Genomes of Endosymbiotic and Endophytic Bradyrhizobium Publication status.</title>
        <authorList>
            <person name="Guha S."/>
            <person name="Jorrin B."/>
            <person name="Sarkar M."/>
            <person name="Poole P.S."/>
            <person name="DasGupta M."/>
        </authorList>
    </citation>
    <scope>NUCLEOTIDE SEQUENCE</scope>
    <source>
        <strain evidence="3">WBOS16</strain>
    </source>
</reference>
<dbReference type="NCBIfam" id="NF004396">
    <property type="entry name" value="PRK05753.1"/>
    <property type="match status" value="1"/>
</dbReference>
<keyword evidence="3" id="KW-0808">Transferase</keyword>
<dbReference type="GO" id="GO:0070063">
    <property type="term" value="F:RNA polymerase binding"/>
    <property type="evidence" value="ECO:0007669"/>
    <property type="project" value="InterPro"/>
</dbReference>
<dbReference type="PANTHER" id="PTHR30437">
    <property type="entry name" value="TRANSCRIPTION ELONGATION FACTOR GREA"/>
    <property type="match status" value="1"/>
</dbReference>
<dbReference type="Pfam" id="PF14760">
    <property type="entry name" value="Rnk_N"/>
    <property type="match status" value="1"/>
</dbReference>
<evidence type="ECO:0000259" key="2">
    <source>
        <dbReference type="Pfam" id="PF14760"/>
    </source>
</evidence>
<dbReference type="GO" id="GO:0032784">
    <property type="term" value="P:regulation of DNA-templated transcription elongation"/>
    <property type="evidence" value="ECO:0007669"/>
    <property type="project" value="InterPro"/>
</dbReference>
<dbReference type="InterPro" id="IPR036953">
    <property type="entry name" value="GreA/GreB_C_sf"/>
</dbReference>
<feature type="domain" description="Transcription elongation factor GreA/GreB C-terminal" evidence="1">
    <location>
        <begin position="63"/>
        <end position="135"/>
    </location>
</feature>
<evidence type="ECO:0000259" key="1">
    <source>
        <dbReference type="Pfam" id="PF01272"/>
    </source>
</evidence>